<feature type="domain" description="Carrier" evidence="5">
    <location>
        <begin position="1408"/>
        <end position="1483"/>
    </location>
</feature>
<evidence type="ECO:0000313" key="6">
    <source>
        <dbReference type="EMBL" id="MBB3208392.1"/>
    </source>
</evidence>
<dbReference type="SUPFAM" id="SSF53335">
    <property type="entry name" value="S-adenosyl-L-methionine-dependent methyltransferases"/>
    <property type="match status" value="1"/>
</dbReference>
<dbReference type="InterPro" id="IPR045851">
    <property type="entry name" value="AMP-bd_C_sf"/>
</dbReference>
<dbReference type="Gene3D" id="3.40.50.150">
    <property type="entry name" value="Vaccinia Virus protein VP39"/>
    <property type="match status" value="1"/>
</dbReference>
<dbReference type="InterPro" id="IPR000873">
    <property type="entry name" value="AMP-dep_synth/lig_dom"/>
</dbReference>
<name>A0A7W5E239_9BACT</name>
<keyword evidence="2" id="KW-0596">Phosphopantetheine</keyword>
<dbReference type="RefSeq" id="WP_246420292.1">
    <property type="nucleotide sequence ID" value="NZ_JACHXU010000015.1"/>
</dbReference>
<dbReference type="SUPFAM" id="SSF47336">
    <property type="entry name" value="ACP-like"/>
    <property type="match status" value="1"/>
</dbReference>
<dbReference type="Pfam" id="PF00975">
    <property type="entry name" value="Thioesterase"/>
    <property type="match status" value="1"/>
</dbReference>
<dbReference type="InterPro" id="IPR029058">
    <property type="entry name" value="AB_hydrolase_fold"/>
</dbReference>
<dbReference type="Pfam" id="PF00550">
    <property type="entry name" value="PP-binding"/>
    <property type="match status" value="1"/>
</dbReference>
<dbReference type="Gene3D" id="3.30.559.10">
    <property type="entry name" value="Chloramphenicol acetyltransferase-like domain"/>
    <property type="match status" value="1"/>
</dbReference>
<accession>A0A7W5E239</accession>
<dbReference type="SMART" id="SM00823">
    <property type="entry name" value="PKS_PP"/>
    <property type="match status" value="1"/>
</dbReference>
<dbReference type="SMART" id="SM00824">
    <property type="entry name" value="PKS_TE"/>
    <property type="match status" value="1"/>
</dbReference>
<dbReference type="GO" id="GO:0009403">
    <property type="term" value="P:toxin biosynthetic process"/>
    <property type="evidence" value="ECO:0007669"/>
    <property type="project" value="UniProtKB-ARBA"/>
</dbReference>
<dbReference type="SUPFAM" id="SSF56801">
    <property type="entry name" value="Acetyl-CoA synthetase-like"/>
    <property type="match status" value="1"/>
</dbReference>
<dbReference type="InterPro" id="IPR029063">
    <property type="entry name" value="SAM-dependent_MTases_sf"/>
</dbReference>
<evidence type="ECO:0000256" key="3">
    <source>
        <dbReference type="ARBA" id="ARBA00022553"/>
    </source>
</evidence>
<dbReference type="GO" id="GO:0031177">
    <property type="term" value="F:phosphopantetheine binding"/>
    <property type="evidence" value="ECO:0007669"/>
    <property type="project" value="InterPro"/>
</dbReference>
<dbReference type="PROSITE" id="PS00455">
    <property type="entry name" value="AMP_BINDING"/>
    <property type="match status" value="1"/>
</dbReference>
<dbReference type="Gene3D" id="3.30.300.30">
    <property type="match status" value="2"/>
</dbReference>
<dbReference type="InterPro" id="IPR001242">
    <property type="entry name" value="Condensation_dom"/>
</dbReference>
<dbReference type="SUPFAM" id="SSF53474">
    <property type="entry name" value="alpha/beta-Hydrolases"/>
    <property type="match status" value="1"/>
</dbReference>
<evidence type="ECO:0000256" key="2">
    <source>
        <dbReference type="ARBA" id="ARBA00022450"/>
    </source>
</evidence>
<dbReference type="NCBIfam" id="TIGR01733">
    <property type="entry name" value="AA-adenyl-dom"/>
    <property type="match status" value="1"/>
</dbReference>
<dbReference type="PROSITE" id="PS50075">
    <property type="entry name" value="CARRIER"/>
    <property type="match status" value="1"/>
</dbReference>
<dbReference type="GO" id="GO:0043041">
    <property type="term" value="P:amino acid activation for nonribosomal peptide biosynthetic process"/>
    <property type="evidence" value="ECO:0007669"/>
    <property type="project" value="TreeGrafter"/>
</dbReference>
<organism evidence="6 7">
    <name type="scientific">Aporhodopirellula rubra</name>
    <dbReference type="NCBI Taxonomy" id="980271"/>
    <lineage>
        <taxon>Bacteria</taxon>
        <taxon>Pseudomonadati</taxon>
        <taxon>Planctomycetota</taxon>
        <taxon>Planctomycetia</taxon>
        <taxon>Pirellulales</taxon>
        <taxon>Pirellulaceae</taxon>
        <taxon>Aporhodopirellula</taxon>
    </lineage>
</organism>
<comment type="cofactor">
    <cofactor evidence="1">
        <name>pantetheine 4'-phosphate</name>
        <dbReference type="ChEBI" id="CHEBI:47942"/>
    </cofactor>
</comment>
<dbReference type="Proteomes" id="UP000536179">
    <property type="component" value="Unassembled WGS sequence"/>
</dbReference>
<keyword evidence="4" id="KW-0677">Repeat</keyword>
<dbReference type="PANTHER" id="PTHR45527:SF1">
    <property type="entry name" value="FATTY ACID SYNTHASE"/>
    <property type="match status" value="1"/>
</dbReference>
<dbReference type="FunFam" id="1.10.1200.10:FF:000005">
    <property type="entry name" value="Nonribosomal peptide synthetase 1"/>
    <property type="match status" value="1"/>
</dbReference>
<dbReference type="PANTHER" id="PTHR45527">
    <property type="entry name" value="NONRIBOSOMAL PEPTIDE SYNTHETASE"/>
    <property type="match status" value="1"/>
</dbReference>
<evidence type="ECO:0000256" key="1">
    <source>
        <dbReference type="ARBA" id="ARBA00001957"/>
    </source>
</evidence>
<dbReference type="GO" id="GO:0003824">
    <property type="term" value="F:catalytic activity"/>
    <property type="evidence" value="ECO:0007669"/>
    <property type="project" value="InterPro"/>
</dbReference>
<dbReference type="Gene3D" id="3.40.50.12780">
    <property type="entry name" value="N-terminal domain of ligase-like"/>
    <property type="match status" value="1"/>
</dbReference>
<dbReference type="SUPFAM" id="SSF52777">
    <property type="entry name" value="CoA-dependent acyltransferases"/>
    <property type="match status" value="2"/>
</dbReference>
<evidence type="ECO:0000259" key="5">
    <source>
        <dbReference type="PROSITE" id="PS50075"/>
    </source>
</evidence>
<dbReference type="InterPro" id="IPR020802">
    <property type="entry name" value="TesA-like"/>
</dbReference>
<dbReference type="GO" id="GO:0005829">
    <property type="term" value="C:cytosol"/>
    <property type="evidence" value="ECO:0007669"/>
    <property type="project" value="TreeGrafter"/>
</dbReference>
<dbReference type="InterPro" id="IPR010071">
    <property type="entry name" value="AA_adenyl_dom"/>
</dbReference>
<proteinExistence type="predicted"/>
<reference evidence="6 7" key="1">
    <citation type="submission" date="2020-08" db="EMBL/GenBank/DDBJ databases">
        <title>Genomic Encyclopedia of Type Strains, Phase III (KMG-III): the genomes of soil and plant-associated and newly described type strains.</title>
        <authorList>
            <person name="Whitman W."/>
        </authorList>
    </citation>
    <scope>NUCLEOTIDE SEQUENCE [LARGE SCALE GENOMIC DNA]</scope>
    <source>
        <strain evidence="6 7">CECT 8075</strain>
    </source>
</reference>
<dbReference type="InterPro" id="IPR013217">
    <property type="entry name" value="Methyltransf_12"/>
</dbReference>
<dbReference type="Gene3D" id="3.40.50.1820">
    <property type="entry name" value="alpha/beta hydrolase"/>
    <property type="match status" value="1"/>
</dbReference>
<dbReference type="EMBL" id="JACHXU010000015">
    <property type="protein sequence ID" value="MBB3208392.1"/>
    <property type="molecule type" value="Genomic_DNA"/>
</dbReference>
<dbReference type="InterPro" id="IPR036736">
    <property type="entry name" value="ACP-like_sf"/>
</dbReference>
<protein>
    <submittedName>
        <fullName evidence="6">Amino acid adenylation domain-containing protein</fullName>
    </submittedName>
</protein>
<keyword evidence="3" id="KW-0597">Phosphoprotein</keyword>
<evidence type="ECO:0000313" key="7">
    <source>
        <dbReference type="Proteomes" id="UP000536179"/>
    </source>
</evidence>
<gene>
    <name evidence="6" type="ORF">FHS27_004220</name>
</gene>
<dbReference type="InterPro" id="IPR023213">
    <property type="entry name" value="CAT-like_dom_sf"/>
</dbReference>
<dbReference type="InterPro" id="IPR009081">
    <property type="entry name" value="PP-bd_ACP"/>
</dbReference>
<dbReference type="Pfam" id="PF00501">
    <property type="entry name" value="AMP-binding"/>
    <property type="match status" value="1"/>
</dbReference>
<dbReference type="CDD" id="cd02440">
    <property type="entry name" value="AdoMet_MTases"/>
    <property type="match status" value="1"/>
</dbReference>
<keyword evidence="7" id="KW-1185">Reference proteome</keyword>
<dbReference type="CDD" id="cd05930">
    <property type="entry name" value="A_NRPS"/>
    <property type="match status" value="1"/>
</dbReference>
<dbReference type="Pfam" id="PF00668">
    <property type="entry name" value="Condensation"/>
    <property type="match status" value="1"/>
</dbReference>
<dbReference type="Gene3D" id="3.30.559.30">
    <property type="entry name" value="Nonribosomal peptide synthetase, condensation domain"/>
    <property type="match status" value="1"/>
</dbReference>
<dbReference type="Pfam" id="PF08242">
    <property type="entry name" value="Methyltransf_12"/>
    <property type="match status" value="1"/>
</dbReference>
<evidence type="ECO:0000256" key="4">
    <source>
        <dbReference type="ARBA" id="ARBA00022737"/>
    </source>
</evidence>
<dbReference type="PROSITE" id="PS00012">
    <property type="entry name" value="PHOSPHOPANTETHEINE"/>
    <property type="match status" value="1"/>
</dbReference>
<dbReference type="InterPro" id="IPR042099">
    <property type="entry name" value="ANL_N_sf"/>
</dbReference>
<comment type="caution">
    <text evidence="6">The sequence shown here is derived from an EMBL/GenBank/DDBJ whole genome shotgun (WGS) entry which is preliminary data.</text>
</comment>
<dbReference type="Gene3D" id="1.10.1200.10">
    <property type="entry name" value="ACP-like"/>
    <property type="match status" value="1"/>
</dbReference>
<dbReference type="InterPro" id="IPR020845">
    <property type="entry name" value="AMP-binding_CS"/>
</dbReference>
<sequence length="1771" mass="196297">MSDLEKRLASLSPAKRALLERMLLERAETRGSKIPVRPSDCDDDLSGAERRLWFVDQIAKDDPFYNMPLAARLHGPLDRESLDVAVEQLVHRHESLRTTYHLVDGEPRRTIHESQPIHCAWIDVSASRDVESDLRRRMRVASRAPFDLENGPLLRITVYRISDNEHVILLVMHHIISDGWSMIVMLRELTLAYEMNRSRDSSLNGDSNALPPLPIQYADFAHWQNEQMSDQRVEKQMEYWRRSLENAPAVLDLPTDRPRPAIQDFIGATVEMELPADLTSAINRLASTLHTTPFAVLMAAEAILLGRFSRQNDLVLGTASAGRVHPEIEPLIGFFVNTLALRVRLEDNLTFEDLVRQVHQTTTEAHEHADVPFERLVEELAPTRDRSFSPIFQSALVMQNLPRDISEKGSIQVDPILVDNGTAKYDLTFFLWEESERLIGHIEYRSTLFNRDTIERLIDSYRTLLTAATNDPQLLIDRLPILSAEQRSQVVDNFNQTSVTNPAPFLLHELVEENATRTPNKTAVVHGDSEVSYHELIQRAEGIAANLIDAGIDRESAVVIKLPRSIDLIATILGVLKAGGSFVPVDPEFPDARIERIVSDTGAKIMVDPQWIANHQTSPADISFPTVAPHDRAYVIFTSGSTGTAKGVEIEHRGIVNFVRAQIDRMQVSAEDRFSFSFSPSFDGAISEIFYALGSGGTSVVVDKPTLLVPEELTHLLNKHHVTVGKFPPALLSTLDPSTLPNLRTVASAGDKLTGELARRWLTGERRMFNGYGPTEVSVGCSMMLLNNEWTGDKPPIGPPMNNMRMYVLDEHREPLPIGAAGEIYVGGKGVGRGYLGQPELSDSVFLPDPFAPQDTTSDAAAPRMYRTGDLGRWLANGVVEFVGRVDDQVSLRGFRIEPGEIAATLETLGGVRQATVIERTENETSQLVAYVVPQNENETTALSSHLESNHVTQWRNLFEQTHRIAPPVLDPSFNITGWISTYTGKPIPSEEMRQWTDGAVQRILDLQPRNVLEIGCGTGLLLLRIAEHCDRYVGSDLLVSSLQNIESELQRRPELKNIVSLAQADADQFDHLGDEMFDCIVLNSVVQYFPGVDYLLRVLEGAIAHLAPGGLLFIGDVRNLKLQSAMATSVELANADTDLSIGELKHRVAARIEHEEELLLDPALFVHLKSSQPRITNIRVLLKDTAENNELGRFRYDVVIDVDGQTSPGHCREVGYSADEERDKADDTPVRYTGITNARVALDCHATRLADSMADTDTVADLNDQLDSIKPSLAMRDPNDFTLTRPGATVATWNDQDPSKFDIIEFCDSSTEPQGANIRNVSVDNPAATEQVPTDISRLANDPIGTERVREFTKQLRDELTARLPAYMIPSAFVVLDELPRTINGKIDRSRLPRPAGRPAWAGNFEAPTTPTQKALVKIWEDLLDTRPIGIQDDFFELGGHSMLAVRMTSDIERVLGKRLPLVALFQNATVAHLAERIDEGELSTIGSTLVPLKTVERSKESADSRPPLFCIHPAGGTVFCYMEMASHLSGGRAVYGIQANGVDGTQPPHETLAEMAAHYARAIREIQPEGTVHLAGWSLGGNIAFEVARQLQSRGTRVGVVALLDSGLLSPDTQLREEDFLPLLTALFPGAMNLDLEQIRQKSPADQLQFFVDRASQAGIVPDELNDIVATKDTPNAAHVFGVFQSNVKAVHEYVAEPFEGEVHLFRPADQGKTNSLFDDPVLGWREVTEHVHVLEVPGDHAHMLQSPAAESIAQQLDELMQNSGVVHA</sequence>
<dbReference type="InterPro" id="IPR020806">
    <property type="entry name" value="PKS_PP-bd"/>
</dbReference>
<dbReference type="CDD" id="cd19531">
    <property type="entry name" value="LCL_NRPS-like"/>
    <property type="match status" value="1"/>
</dbReference>
<dbReference type="InterPro" id="IPR001031">
    <property type="entry name" value="Thioesterase"/>
</dbReference>
<dbReference type="InterPro" id="IPR006162">
    <property type="entry name" value="Ppantetheine_attach_site"/>
</dbReference>